<reference evidence="6 7" key="1">
    <citation type="journal article" date="2000" name="Nature">
        <title>Complete DNA sequence of a serogroup A strain of Neisseria meningitidis Z2491.</title>
        <authorList>
            <person name="Parkhill J."/>
            <person name="Achtman M."/>
            <person name="James K.D."/>
            <person name="Bentley S.D."/>
            <person name="Churcher C."/>
            <person name="Klee S.R."/>
            <person name="Morelli G."/>
            <person name="Basham D."/>
            <person name="Brown D."/>
            <person name="Chillingworth T."/>
            <person name="Davies R.M."/>
            <person name="Davis P."/>
            <person name="Devlin K."/>
            <person name="Feltwell T."/>
            <person name="Hamlin N."/>
            <person name="Holroyd S."/>
            <person name="Jagels K."/>
            <person name="Leather S."/>
            <person name="Moule S."/>
            <person name="Mungall K."/>
            <person name="Quail M.A."/>
            <person name="Rajandream M.A."/>
            <person name="Rutherford K.M."/>
            <person name="Simmonds M."/>
            <person name="Skelton J."/>
            <person name="Whitehead S."/>
            <person name="Spratt B.G."/>
            <person name="Barrell B.G."/>
        </authorList>
    </citation>
    <scope>NUCLEOTIDE SEQUENCE [LARGE SCALE GENOMIC DNA]</scope>
    <source>
        <strain evidence="7">DSM 15465 / Z2491</strain>
    </source>
</reference>
<keyword evidence="3" id="KW-0378">Hydrolase</keyword>
<proteinExistence type="inferred from homology"/>
<protein>
    <submittedName>
        <fullName evidence="6">Hypothetical outer membrane protein</fullName>
    </submittedName>
</protein>
<evidence type="ECO:0000256" key="4">
    <source>
        <dbReference type="ARBA" id="ARBA00022807"/>
    </source>
</evidence>
<dbReference type="PANTHER" id="PTHR47053">
    <property type="entry name" value="MUREIN DD-ENDOPEPTIDASE MEPH-RELATED"/>
    <property type="match status" value="1"/>
</dbReference>
<dbReference type="PROSITE" id="PS51935">
    <property type="entry name" value="NLPC_P60"/>
    <property type="match status" value="1"/>
</dbReference>
<dbReference type="GO" id="GO:0008234">
    <property type="term" value="F:cysteine-type peptidase activity"/>
    <property type="evidence" value="ECO:0007669"/>
    <property type="project" value="UniProtKB-KW"/>
</dbReference>
<dbReference type="EnsemblBacteria" id="CAM07726">
    <property type="protein sequence ID" value="CAM07726"/>
    <property type="gene ID" value="NMA0440"/>
</dbReference>
<evidence type="ECO:0000313" key="7">
    <source>
        <dbReference type="Proteomes" id="UP000000626"/>
    </source>
</evidence>
<name>A0A0U1RHC1_NEIMA</name>
<dbReference type="GO" id="GO:0006508">
    <property type="term" value="P:proteolysis"/>
    <property type="evidence" value="ECO:0007669"/>
    <property type="project" value="UniProtKB-KW"/>
</dbReference>
<sequence>MDSFFKPAVWAVLWLMFAVRPALADELTNLLSSREQILRQFAEDEQPVLPINRAPARRAGNADELIGSAMGLNEQPVLPVNRVPARRAGNADELIGNAMGLNEQPVLPVNRVPARRAGNADELIGNAMGLNEQPVLPVNRAPARRAGNADELIGNAMGLLGIAYRYGGTSISTGFDCSGFMQHIFKRAMGINLPRTSAEQARMGTPVARSELQPGDMVFFRTLGGSRISHVGLYIGNNRFIHAPRTGKNIEITSLSHKYWSGKYAFARRVKKNDPSRFLN</sequence>
<feature type="domain" description="NlpC/P60" evidence="5">
    <location>
        <begin position="146"/>
        <end position="271"/>
    </location>
</feature>
<evidence type="ECO:0000256" key="1">
    <source>
        <dbReference type="ARBA" id="ARBA00007074"/>
    </source>
</evidence>
<dbReference type="PANTHER" id="PTHR47053:SF1">
    <property type="entry name" value="MUREIN DD-ENDOPEPTIDASE MEPH-RELATED"/>
    <property type="match status" value="1"/>
</dbReference>
<dbReference type="Gene3D" id="3.90.1720.10">
    <property type="entry name" value="endopeptidase domain like (from Nostoc punctiforme)"/>
    <property type="match status" value="1"/>
</dbReference>
<dbReference type="InterPro" id="IPR051202">
    <property type="entry name" value="Peptidase_C40"/>
</dbReference>
<evidence type="ECO:0000259" key="5">
    <source>
        <dbReference type="PROSITE" id="PS51935"/>
    </source>
</evidence>
<dbReference type="InterPro" id="IPR038765">
    <property type="entry name" value="Papain-like_cys_pep_sf"/>
</dbReference>
<dbReference type="SUPFAM" id="SSF54001">
    <property type="entry name" value="Cysteine proteinases"/>
    <property type="match status" value="1"/>
</dbReference>
<organism evidence="6 7">
    <name type="scientific">Neisseria meningitidis serogroup A / serotype 4A (strain DSM 15465 / Z2491)</name>
    <dbReference type="NCBI Taxonomy" id="122587"/>
    <lineage>
        <taxon>Bacteria</taxon>
        <taxon>Pseudomonadati</taxon>
        <taxon>Pseudomonadota</taxon>
        <taxon>Betaproteobacteria</taxon>
        <taxon>Neisseriales</taxon>
        <taxon>Neisseriaceae</taxon>
        <taxon>Neisseria</taxon>
    </lineage>
</organism>
<dbReference type="HOGENOM" id="CLU_016043_7_1_4"/>
<keyword evidence="2" id="KW-0645">Protease</keyword>
<evidence type="ECO:0000256" key="3">
    <source>
        <dbReference type="ARBA" id="ARBA00022801"/>
    </source>
</evidence>
<gene>
    <name evidence="6" type="ordered locus">NMA0440</name>
</gene>
<dbReference type="InterPro" id="IPR000064">
    <property type="entry name" value="NLP_P60_dom"/>
</dbReference>
<dbReference type="EMBL" id="AL157959">
    <property type="protein sequence ID" value="CAM07726.1"/>
    <property type="molecule type" value="Genomic_DNA"/>
</dbReference>
<comment type="similarity">
    <text evidence="1">Belongs to the peptidase C40 family.</text>
</comment>
<dbReference type="Pfam" id="PF00877">
    <property type="entry name" value="NLPC_P60"/>
    <property type="match status" value="1"/>
</dbReference>
<keyword evidence="4" id="KW-0788">Thiol protease</keyword>
<evidence type="ECO:0000256" key="2">
    <source>
        <dbReference type="ARBA" id="ARBA00022670"/>
    </source>
</evidence>
<accession>A0A0U1RHC1</accession>
<dbReference type="Proteomes" id="UP000000626">
    <property type="component" value="Chromosome"/>
</dbReference>
<dbReference type="KEGG" id="nma:NMA0440"/>
<dbReference type="AlphaFoldDB" id="A0A0U1RHC1"/>
<evidence type="ECO:0000313" key="6">
    <source>
        <dbReference type="EMBL" id="CAM07726.1"/>
    </source>
</evidence>